<keyword evidence="4" id="KW-1003">Cell membrane</keyword>
<feature type="transmembrane region" description="Helical" evidence="8">
    <location>
        <begin position="280"/>
        <end position="305"/>
    </location>
</feature>
<dbReference type="Gene3D" id="1.10.3470.10">
    <property type="entry name" value="ABC transporter involved in vitamin B12 uptake, BtuC"/>
    <property type="match status" value="1"/>
</dbReference>
<keyword evidence="3" id="KW-0813">Transport</keyword>
<name>A0A511RL37_9DEIN</name>
<evidence type="ECO:0000256" key="1">
    <source>
        <dbReference type="ARBA" id="ARBA00004651"/>
    </source>
</evidence>
<comment type="subcellular location">
    <subcellularLocation>
        <location evidence="1">Cell membrane</location>
        <topology evidence="1">Multi-pass membrane protein</topology>
    </subcellularLocation>
</comment>
<evidence type="ECO:0000313" key="9">
    <source>
        <dbReference type="EMBL" id="GEM89777.1"/>
    </source>
</evidence>
<feature type="transmembrane region" description="Helical" evidence="8">
    <location>
        <begin position="242"/>
        <end position="268"/>
    </location>
</feature>
<evidence type="ECO:0000256" key="7">
    <source>
        <dbReference type="ARBA" id="ARBA00023136"/>
    </source>
</evidence>
<dbReference type="PANTHER" id="PTHR30472">
    <property type="entry name" value="FERRIC ENTEROBACTIN TRANSPORT SYSTEM PERMEASE PROTEIN"/>
    <property type="match status" value="1"/>
</dbReference>
<evidence type="ECO:0000256" key="5">
    <source>
        <dbReference type="ARBA" id="ARBA00022692"/>
    </source>
</evidence>
<feature type="transmembrane region" description="Helical" evidence="8">
    <location>
        <begin position="179"/>
        <end position="195"/>
    </location>
</feature>
<evidence type="ECO:0000313" key="10">
    <source>
        <dbReference type="Proteomes" id="UP000321827"/>
    </source>
</evidence>
<evidence type="ECO:0000256" key="6">
    <source>
        <dbReference type="ARBA" id="ARBA00022989"/>
    </source>
</evidence>
<feature type="transmembrane region" description="Helical" evidence="8">
    <location>
        <begin position="202"/>
        <end position="222"/>
    </location>
</feature>
<feature type="transmembrane region" description="Helical" evidence="8">
    <location>
        <begin position="125"/>
        <end position="146"/>
    </location>
</feature>
<sequence>MRALGWLLLLGTLALVVVLGVTVGAVPLGPDRVLAALADGLAGRAVDPIVWQIRLPRVLMAALVGAALGVSGAVYQGLFRNPLADPYLMGAASGAAFGATVALTLTGSLSSAYAHSVAERWPASVPLFAFAGAVGAVALAVVLAGGVARRYNLILAGVVVGSVLIGLTTYLMMLDADRVRAVFSYTLGNLAFSGWPDVQRLAAYLVVALLPLFFFGRALNALQLGDAVAHTLGLPLAWIKLGLILGATLATAAAVAQVGIVGFVGLIVPHTMRRFAGEDYRALVPASALGGAVLLVLADVLARMLVRPAELPVGVVTTLLGGPFFLYLLRRQRA</sequence>
<reference evidence="9 10" key="1">
    <citation type="submission" date="2019-07" db="EMBL/GenBank/DDBJ databases">
        <title>Whole genome shotgun sequence of Oceanithermus desulfurans NBRC 100063.</title>
        <authorList>
            <person name="Hosoyama A."/>
            <person name="Uohara A."/>
            <person name="Ohji S."/>
            <person name="Ichikawa N."/>
        </authorList>
    </citation>
    <scope>NUCLEOTIDE SEQUENCE [LARGE SCALE GENOMIC DNA]</scope>
    <source>
        <strain evidence="9 10">NBRC 100063</strain>
    </source>
</reference>
<dbReference type="AlphaFoldDB" id="A0A511RL37"/>
<dbReference type="InterPro" id="IPR037294">
    <property type="entry name" value="ABC_BtuC-like"/>
</dbReference>
<feature type="transmembrane region" description="Helical" evidence="8">
    <location>
        <begin position="311"/>
        <end position="329"/>
    </location>
</feature>
<dbReference type="FunFam" id="1.10.3470.10:FF:000001">
    <property type="entry name" value="Vitamin B12 ABC transporter permease BtuC"/>
    <property type="match status" value="1"/>
</dbReference>
<keyword evidence="5 8" id="KW-0812">Transmembrane</keyword>
<comment type="caution">
    <text evidence="9">The sequence shown here is derived from an EMBL/GenBank/DDBJ whole genome shotgun (WGS) entry which is preliminary data.</text>
</comment>
<dbReference type="RefSeq" id="WP_147146901.1">
    <property type="nucleotide sequence ID" value="NZ_BJXN01000007.1"/>
</dbReference>
<dbReference type="CDD" id="cd06550">
    <property type="entry name" value="TM_ABC_iron-siderophores_like"/>
    <property type="match status" value="1"/>
</dbReference>
<dbReference type="GO" id="GO:0022857">
    <property type="term" value="F:transmembrane transporter activity"/>
    <property type="evidence" value="ECO:0007669"/>
    <property type="project" value="InterPro"/>
</dbReference>
<accession>A0A511RL37</accession>
<evidence type="ECO:0000256" key="2">
    <source>
        <dbReference type="ARBA" id="ARBA00007935"/>
    </source>
</evidence>
<dbReference type="SUPFAM" id="SSF81345">
    <property type="entry name" value="ABC transporter involved in vitamin B12 uptake, BtuC"/>
    <property type="match status" value="1"/>
</dbReference>
<comment type="similarity">
    <text evidence="2">Belongs to the binding-protein-dependent transport system permease family. FecCD subfamily.</text>
</comment>
<feature type="transmembrane region" description="Helical" evidence="8">
    <location>
        <begin position="58"/>
        <end position="75"/>
    </location>
</feature>
<dbReference type="Proteomes" id="UP000321827">
    <property type="component" value="Unassembled WGS sequence"/>
</dbReference>
<evidence type="ECO:0000256" key="4">
    <source>
        <dbReference type="ARBA" id="ARBA00022475"/>
    </source>
</evidence>
<dbReference type="OrthoDB" id="9792889at2"/>
<feature type="transmembrane region" description="Helical" evidence="8">
    <location>
        <begin position="87"/>
        <end position="105"/>
    </location>
</feature>
<gene>
    <name evidence="9" type="ORF">ODE01S_12110</name>
</gene>
<keyword evidence="6 8" id="KW-1133">Transmembrane helix</keyword>
<dbReference type="InterPro" id="IPR000522">
    <property type="entry name" value="ABC_transptr_permease_BtuC"/>
</dbReference>
<dbReference type="GO" id="GO:0005886">
    <property type="term" value="C:plasma membrane"/>
    <property type="evidence" value="ECO:0007669"/>
    <property type="project" value="UniProtKB-SubCell"/>
</dbReference>
<feature type="transmembrane region" description="Helical" evidence="8">
    <location>
        <begin position="153"/>
        <end position="173"/>
    </location>
</feature>
<evidence type="ECO:0000256" key="8">
    <source>
        <dbReference type="SAM" id="Phobius"/>
    </source>
</evidence>
<organism evidence="9 10">
    <name type="scientific">Oceanithermus desulfurans NBRC 100063</name>
    <dbReference type="NCBI Taxonomy" id="1227550"/>
    <lineage>
        <taxon>Bacteria</taxon>
        <taxon>Thermotogati</taxon>
        <taxon>Deinococcota</taxon>
        <taxon>Deinococci</taxon>
        <taxon>Thermales</taxon>
        <taxon>Thermaceae</taxon>
        <taxon>Oceanithermus</taxon>
    </lineage>
</organism>
<keyword evidence="7 8" id="KW-0472">Membrane</keyword>
<protein>
    <submittedName>
        <fullName evidence="9">Iron ABC transporter permease</fullName>
    </submittedName>
</protein>
<proteinExistence type="inferred from homology"/>
<dbReference type="PANTHER" id="PTHR30472:SF25">
    <property type="entry name" value="ABC TRANSPORTER PERMEASE PROTEIN MJ0876-RELATED"/>
    <property type="match status" value="1"/>
</dbReference>
<evidence type="ECO:0000256" key="3">
    <source>
        <dbReference type="ARBA" id="ARBA00022448"/>
    </source>
</evidence>
<dbReference type="Pfam" id="PF01032">
    <property type="entry name" value="FecCD"/>
    <property type="match status" value="1"/>
</dbReference>
<dbReference type="EMBL" id="BJXN01000007">
    <property type="protein sequence ID" value="GEM89777.1"/>
    <property type="molecule type" value="Genomic_DNA"/>
</dbReference>
<dbReference type="GO" id="GO:0033214">
    <property type="term" value="P:siderophore-iron import into cell"/>
    <property type="evidence" value="ECO:0007669"/>
    <property type="project" value="TreeGrafter"/>
</dbReference>